<gene>
    <name evidence="3" type="primary">LOC118415523</name>
</gene>
<reference evidence="2" key="1">
    <citation type="journal article" date="2020" name="Nat. Ecol. Evol.">
        <title>Deeply conserved synteny resolves early events in vertebrate evolution.</title>
        <authorList>
            <person name="Simakov O."/>
            <person name="Marletaz F."/>
            <person name="Yue J.X."/>
            <person name="O'Connell B."/>
            <person name="Jenkins J."/>
            <person name="Brandt A."/>
            <person name="Calef R."/>
            <person name="Tung C.H."/>
            <person name="Huang T.K."/>
            <person name="Schmutz J."/>
            <person name="Satoh N."/>
            <person name="Yu J.K."/>
            <person name="Putnam N.H."/>
            <person name="Green R.E."/>
            <person name="Rokhsar D.S."/>
        </authorList>
    </citation>
    <scope>NUCLEOTIDE SEQUENCE [LARGE SCALE GENOMIC DNA]</scope>
    <source>
        <strain evidence="2">S238N-H82</strain>
    </source>
</reference>
<proteinExistence type="predicted"/>
<dbReference type="Proteomes" id="UP000001554">
    <property type="component" value="Chromosome 5"/>
</dbReference>
<dbReference type="AlphaFoldDB" id="A0A9J7L594"/>
<dbReference type="GeneID" id="118415523"/>
<evidence type="ECO:0000256" key="1">
    <source>
        <dbReference type="SAM" id="SignalP"/>
    </source>
</evidence>
<feature type="signal peptide" evidence="1">
    <location>
        <begin position="1"/>
        <end position="19"/>
    </location>
</feature>
<name>A0A9J7L594_BRAFL</name>
<evidence type="ECO:0000313" key="3">
    <source>
        <dbReference type="RefSeq" id="XP_035676091.1"/>
    </source>
</evidence>
<protein>
    <submittedName>
        <fullName evidence="3">Mucin-2-like</fullName>
    </submittedName>
</protein>
<reference evidence="3" key="2">
    <citation type="submission" date="2025-08" db="UniProtKB">
        <authorList>
            <consortium name="RefSeq"/>
        </authorList>
    </citation>
    <scope>IDENTIFICATION</scope>
    <source>
        <strain evidence="3">S238N-H82</strain>
        <tissue evidence="3">Testes</tissue>
    </source>
</reference>
<dbReference type="OrthoDB" id="6143289at2759"/>
<evidence type="ECO:0000313" key="2">
    <source>
        <dbReference type="Proteomes" id="UP000001554"/>
    </source>
</evidence>
<keyword evidence="1" id="KW-0732">Signal</keyword>
<organism evidence="2 3">
    <name type="scientific">Branchiostoma floridae</name>
    <name type="common">Florida lancelet</name>
    <name type="synonym">Amphioxus</name>
    <dbReference type="NCBI Taxonomy" id="7739"/>
    <lineage>
        <taxon>Eukaryota</taxon>
        <taxon>Metazoa</taxon>
        <taxon>Chordata</taxon>
        <taxon>Cephalochordata</taxon>
        <taxon>Leptocardii</taxon>
        <taxon>Amphioxiformes</taxon>
        <taxon>Branchiostomatidae</taxon>
        <taxon>Branchiostoma</taxon>
    </lineage>
</organism>
<feature type="chain" id="PRO_5039910679" evidence="1">
    <location>
        <begin position="20"/>
        <end position="362"/>
    </location>
</feature>
<accession>A0A9J7L594</accession>
<keyword evidence="2" id="KW-1185">Reference proteome</keyword>
<sequence>MLPAMFFLLVFLLTSGAEGRSLTDRPFSDSRGRVYPSARTTVTTIPWTTTTPHLPCWAYLKFTCPDLDCQGHGSVPHDYANCVCGFCLCPTADNYRPWSCESPTTIPTTIPTTQTTTAPTTTTTPWTTTRPCWAYLKFTCPDLDCQGHGSVPHDYANCVCGFCLCPTADNYRPWSCDPPTTIPTTIPTTPVPFISTTTPQTTTPWTTTRPCWAYLKFTCPNLDCQGHGSVPHDYANCVCGYCQCPTADNYRPWSCDPPTTIPTTIPTTVTTTTLVPPTTTTSHNCWHYGWKFTCVHKPCVDGTPDDYANCRCGECPNGHNCYAWDGTIIPAHGPVDVDGVTCQCRNSGFSHYADCDLGAITG</sequence>
<dbReference type="OMA" id="PHDYANC"/>
<dbReference type="RefSeq" id="XP_035676091.1">
    <property type="nucleotide sequence ID" value="XM_035820198.1"/>
</dbReference>
<dbReference type="KEGG" id="bfo:118415523"/>